<keyword evidence="2 4" id="KW-0378">Hydrolase</keyword>
<keyword evidence="3 4" id="KW-0326">Glycosidase</keyword>
<comment type="similarity">
    <text evidence="1 4">Belongs to the glycosyl hydrolase 26 family.</text>
</comment>
<sequence>MNPFRTRRSLLNPLDASLRLLVLVALFLLPGCHTSSIPTLTSSKAFAPLEPEKGVYWGANLDWGNDSVSAFTGRLGLAPAVLVYFVNFPIPSNDQSGLDAYFQQVSQSGAIALLTLEPFSGLQTVTADEANRLADYVAAKNKAGIRIMLRFAHEMNGSWYPWSQQPTACKVAFQRIADAVHAKTPDTAMIWAPNNGGGYPFTGGQYEAKTGTPDFKTLDTNGDGKLDQQDDPYAPYYPGDNYVDWVGMSLYHWGNAYPWGENEVPESTSFIDRLTGNYNGLNGDERAVPDFYNDYAVNHGKPLAITETSALYSPQAGGPGELEIKRAWWNLIFSQDVFNRFPQLKMINWFEWRKYETEISDIVDWTISLNPEIRSAFVKDFPKNKFILGRG</sequence>
<evidence type="ECO:0000256" key="3">
    <source>
        <dbReference type="ARBA" id="ARBA00023295"/>
    </source>
</evidence>
<dbReference type="EMBL" id="CP018258">
    <property type="protein sequence ID" value="APV45119.1"/>
    <property type="molecule type" value="Genomic_DNA"/>
</dbReference>
<dbReference type="Proteomes" id="UP000185934">
    <property type="component" value="Chromosome"/>
</dbReference>
<evidence type="ECO:0000313" key="7">
    <source>
        <dbReference type="Proteomes" id="UP000185934"/>
    </source>
</evidence>
<name>A0A1P8F9H8_9CHLR</name>
<dbReference type="PROSITE" id="PS51764">
    <property type="entry name" value="GH26"/>
    <property type="match status" value="1"/>
</dbReference>
<dbReference type="InterPro" id="IPR017853">
    <property type="entry name" value="GH"/>
</dbReference>
<accession>A0A1P8F9H8</accession>
<dbReference type="GO" id="GO:0006080">
    <property type="term" value="P:substituted mannan metabolic process"/>
    <property type="evidence" value="ECO:0007669"/>
    <property type="project" value="InterPro"/>
</dbReference>
<gene>
    <name evidence="6" type="ORF">Dform_01800</name>
</gene>
<dbReference type="SUPFAM" id="SSF51445">
    <property type="entry name" value="(Trans)glycosidases"/>
    <property type="match status" value="1"/>
</dbReference>
<dbReference type="PANTHER" id="PTHR40079:SF4">
    <property type="entry name" value="GH26 DOMAIN-CONTAINING PROTEIN-RELATED"/>
    <property type="match status" value="1"/>
</dbReference>
<dbReference type="GO" id="GO:0016985">
    <property type="term" value="F:mannan endo-1,4-beta-mannosidase activity"/>
    <property type="evidence" value="ECO:0007669"/>
    <property type="project" value="InterPro"/>
</dbReference>
<dbReference type="PANTHER" id="PTHR40079">
    <property type="entry name" value="MANNAN ENDO-1,4-BETA-MANNOSIDASE E-RELATED"/>
    <property type="match status" value="1"/>
</dbReference>
<evidence type="ECO:0000256" key="2">
    <source>
        <dbReference type="ARBA" id="ARBA00022801"/>
    </source>
</evidence>
<feature type="domain" description="GH26" evidence="5">
    <location>
        <begin position="40"/>
        <end position="391"/>
    </location>
</feature>
<keyword evidence="7" id="KW-1185">Reference proteome</keyword>
<evidence type="ECO:0000313" key="6">
    <source>
        <dbReference type="EMBL" id="APV45119.1"/>
    </source>
</evidence>
<dbReference type="Pfam" id="PF02156">
    <property type="entry name" value="Glyco_hydro_26"/>
    <property type="match status" value="1"/>
</dbReference>
<proteinExistence type="inferred from homology"/>
<organism evidence="6 7">
    <name type="scientific">Dehalogenimonas formicexedens</name>
    <dbReference type="NCBI Taxonomy" id="1839801"/>
    <lineage>
        <taxon>Bacteria</taxon>
        <taxon>Bacillati</taxon>
        <taxon>Chloroflexota</taxon>
        <taxon>Dehalococcoidia</taxon>
        <taxon>Dehalococcoidales</taxon>
        <taxon>Dehalococcoidaceae</taxon>
        <taxon>Dehalogenimonas</taxon>
    </lineage>
</organism>
<dbReference type="AlphaFoldDB" id="A0A1P8F9H8"/>
<reference evidence="7" key="1">
    <citation type="submission" date="2016-11" db="EMBL/GenBank/DDBJ databases">
        <title>Dehalogenimonas formicexedens sp. nov., a chlorinated alkane respiring bacterium isolated from contaminated groundwater.</title>
        <authorList>
            <person name="Key T.A."/>
            <person name="Bowman K.S."/>
            <person name="Lee I."/>
            <person name="Chun J."/>
            <person name="Albuquerque L."/>
            <person name="da Costa M.S."/>
            <person name="Rainey F.A."/>
            <person name="Moe W.M."/>
        </authorList>
    </citation>
    <scope>NUCLEOTIDE SEQUENCE [LARGE SCALE GENOMIC DNA]</scope>
    <source>
        <strain evidence="7">NSZ-14</strain>
    </source>
</reference>
<evidence type="ECO:0000256" key="1">
    <source>
        <dbReference type="ARBA" id="ARBA00007754"/>
    </source>
</evidence>
<protein>
    <recommendedName>
        <fullName evidence="5">GH26 domain-containing protein</fullName>
    </recommendedName>
</protein>
<feature type="active site" description="Nucleophile" evidence="4">
    <location>
        <position position="307"/>
    </location>
</feature>
<feature type="active site" description="Proton donor" evidence="4">
    <location>
        <position position="154"/>
    </location>
</feature>
<dbReference type="InterPro" id="IPR000805">
    <property type="entry name" value="Glyco_hydro_26"/>
</dbReference>
<evidence type="ECO:0000256" key="4">
    <source>
        <dbReference type="PROSITE-ProRule" id="PRU01100"/>
    </source>
</evidence>
<dbReference type="InterPro" id="IPR022790">
    <property type="entry name" value="GH26_dom"/>
</dbReference>
<evidence type="ECO:0000259" key="5">
    <source>
        <dbReference type="PROSITE" id="PS51764"/>
    </source>
</evidence>
<dbReference type="KEGG" id="dfo:Dform_01800"/>
<dbReference type="Gene3D" id="3.20.20.80">
    <property type="entry name" value="Glycosidases"/>
    <property type="match status" value="1"/>
</dbReference>